<protein>
    <recommendedName>
        <fullName evidence="4">DUF3887 domain-containing protein</fullName>
    </recommendedName>
</protein>
<evidence type="ECO:0000313" key="3">
    <source>
        <dbReference type="Proteomes" id="UP000238426"/>
    </source>
</evidence>
<dbReference type="RefSeq" id="WP_106462713.1">
    <property type="nucleotide sequence ID" value="NZ_PXOQ01000007.1"/>
</dbReference>
<organism evidence="2 3">
    <name type="scientific">Aurantibacter aestuarii</name>
    <dbReference type="NCBI Taxonomy" id="1266046"/>
    <lineage>
        <taxon>Bacteria</taxon>
        <taxon>Pseudomonadati</taxon>
        <taxon>Bacteroidota</taxon>
        <taxon>Flavobacteriia</taxon>
        <taxon>Flavobacteriales</taxon>
        <taxon>Flavobacteriaceae</taxon>
        <taxon>Aurantibacter</taxon>
    </lineage>
</organism>
<keyword evidence="3" id="KW-1185">Reference proteome</keyword>
<dbReference type="AlphaFoldDB" id="A0A2T1NDQ1"/>
<dbReference type="Proteomes" id="UP000238426">
    <property type="component" value="Unassembled WGS sequence"/>
</dbReference>
<sequence>MKKIILILAFLSLTIGFAQNKNTTDAKTVKAYTQAFNEQNFESILNLYSETSKKATSLNRIKSYNERLFNTTGKINTIKYLGKDANEYQMYEVSLEKSKADALNLHIKLNAKHEIEDISFNKK</sequence>
<evidence type="ECO:0008006" key="4">
    <source>
        <dbReference type="Google" id="ProtNLM"/>
    </source>
</evidence>
<reference evidence="2 3" key="1">
    <citation type="submission" date="2018-03" db="EMBL/GenBank/DDBJ databases">
        <title>Mesoflavibacter sp. HG37 and Mesoflavibacter sp. HG96 sp.nov., two marine bacteria isolated from seawater of Western Pacific Ocean.</title>
        <authorList>
            <person name="Cheng H."/>
            <person name="Wu Y.-H."/>
            <person name="Guo L.-L."/>
            <person name="Xu X.-W."/>
        </authorList>
    </citation>
    <scope>NUCLEOTIDE SEQUENCE [LARGE SCALE GENOMIC DNA]</scope>
    <source>
        <strain evidence="2 3">KCTC 32269</strain>
    </source>
</reference>
<dbReference type="EMBL" id="PXOQ01000007">
    <property type="protein sequence ID" value="PSG90573.1"/>
    <property type="molecule type" value="Genomic_DNA"/>
</dbReference>
<proteinExistence type="predicted"/>
<feature type="chain" id="PRO_5015635096" description="DUF3887 domain-containing protein" evidence="1">
    <location>
        <begin position="19"/>
        <end position="123"/>
    </location>
</feature>
<evidence type="ECO:0000313" key="2">
    <source>
        <dbReference type="EMBL" id="PSG90573.1"/>
    </source>
</evidence>
<feature type="signal peptide" evidence="1">
    <location>
        <begin position="1"/>
        <end position="18"/>
    </location>
</feature>
<evidence type="ECO:0000256" key="1">
    <source>
        <dbReference type="SAM" id="SignalP"/>
    </source>
</evidence>
<comment type="caution">
    <text evidence="2">The sequence shown here is derived from an EMBL/GenBank/DDBJ whole genome shotgun (WGS) entry which is preliminary data.</text>
</comment>
<gene>
    <name evidence="2" type="ORF">C7H52_04635</name>
</gene>
<dbReference type="OrthoDB" id="1445948at2"/>
<name>A0A2T1NDQ1_9FLAO</name>
<accession>A0A2T1NDQ1</accession>
<keyword evidence="1" id="KW-0732">Signal</keyword>